<keyword evidence="4" id="KW-1185">Reference proteome</keyword>
<dbReference type="InterPro" id="IPR035919">
    <property type="entry name" value="EAL_sf"/>
</dbReference>
<organism evidence="3 4">
    <name type="scientific">Sphingomonas cavernae</name>
    <dbReference type="NCBI Taxonomy" id="2320861"/>
    <lineage>
        <taxon>Bacteria</taxon>
        <taxon>Pseudomonadati</taxon>
        <taxon>Pseudomonadota</taxon>
        <taxon>Alphaproteobacteria</taxon>
        <taxon>Sphingomonadales</taxon>
        <taxon>Sphingomonadaceae</taxon>
        <taxon>Sphingomonas</taxon>
    </lineage>
</organism>
<feature type="transmembrane region" description="Helical" evidence="1">
    <location>
        <begin position="350"/>
        <end position="368"/>
    </location>
</feature>
<feature type="transmembrane region" description="Helical" evidence="1">
    <location>
        <begin position="325"/>
        <end position="343"/>
    </location>
</feature>
<evidence type="ECO:0000313" key="4">
    <source>
        <dbReference type="Proteomes" id="UP000286100"/>
    </source>
</evidence>
<feature type="transmembrane region" description="Helical" evidence="1">
    <location>
        <begin position="69"/>
        <end position="89"/>
    </location>
</feature>
<dbReference type="SUPFAM" id="SSF141868">
    <property type="entry name" value="EAL domain-like"/>
    <property type="match status" value="1"/>
</dbReference>
<name>A0A418WPM3_9SPHN</name>
<keyword evidence="1" id="KW-0812">Transmembrane</keyword>
<dbReference type="InterPro" id="IPR007890">
    <property type="entry name" value="CHASE2"/>
</dbReference>
<gene>
    <name evidence="3" type="ORF">D3876_02155</name>
</gene>
<dbReference type="Proteomes" id="UP000286100">
    <property type="component" value="Unassembled WGS sequence"/>
</dbReference>
<evidence type="ECO:0000256" key="1">
    <source>
        <dbReference type="SAM" id="Phobius"/>
    </source>
</evidence>
<dbReference type="SMART" id="SM00052">
    <property type="entry name" value="EAL"/>
    <property type="match status" value="1"/>
</dbReference>
<dbReference type="EMBL" id="QYUM01000002">
    <property type="protein sequence ID" value="RJF93186.1"/>
    <property type="molecule type" value="Genomic_DNA"/>
</dbReference>
<dbReference type="PANTHER" id="PTHR33121:SF79">
    <property type="entry name" value="CYCLIC DI-GMP PHOSPHODIESTERASE PDED-RELATED"/>
    <property type="match status" value="1"/>
</dbReference>
<comment type="caution">
    <text evidence="3">The sequence shown here is derived from an EMBL/GenBank/DDBJ whole genome shotgun (WGS) entry which is preliminary data.</text>
</comment>
<feature type="transmembrane region" description="Helical" evidence="1">
    <location>
        <begin position="374"/>
        <end position="394"/>
    </location>
</feature>
<dbReference type="PROSITE" id="PS50883">
    <property type="entry name" value="EAL"/>
    <property type="match status" value="1"/>
</dbReference>
<keyword evidence="1" id="KW-1133">Transmembrane helix</keyword>
<keyword evidence="1" id="KW-0472">Membrane</keyword>
<dbReference type="SMART" id="SM01080">
    <property type="entry name" value="CHASE2"/>
    <property type="match status" value="1"/>
</dbReference>
<dbReference type="InterPro" id="IPR050706">
    <property type="entry name" value="Cyclic-di-GMP_PDE-like"/>
</dbReference>
<dbReference type="PANTHER" id="PTHR33121">
    <property type="entry name" value="CYCLIC DI-GMP PHOSPHODIESTERASE PDEF"/>
    <property type="match status" value="1"/>
</dbReference>
<protein>
    <submittedName>
        <fullName evidence="3">EAL domain-containing protein</fullName>
    </submittedName>
</protein>
<dbReference type="Pfam" id="PF00563">
    <property type="entry name" value="EAL"/>
    <property type="match status" value="1"/>
</dbReference>
<evidence type="ECO:0000313" key="3">
    <source>
        <dbReference type="EMBL" id="RJF93186.1"/>
    </source>
</evidence>
<evidence type="ECO:0000259" key="2">
    <source>
        <dbReference type="PROSITE" id="PS50883"/>
    </source>
</evidence>
<dbReference type="Gene3D" id="3.20.20.450">
    <property type="entry name" value="EAL domain"/>
    <property type="match status" value="1"/>
</dbReference>
<dbReference type="AlphaFoldDB" id="A0A418WPM3"/>
<dbReference type="GO" id="GO:0071111">
    <property type="term" value="F:cyclic-guanylate-specific phosphodiesterase activity"/>
    <property type="evidence" value="ECO:0007669"/>
    <property type="project" value="InterPro"/>
</dbReference>
<feature type="domain" description="EAL" evidence="2">
    <location>
        <begin position="563"/>
        <end position="816"/>
    </location>
</feature>
<dbReference type="Pfam" id="PF05226">
    <property type="entry name" value="CHASE2"/>
    <property type="match status" value="1"/>
</dbReference>
<sequence length="822" mass="89656">MAYARRRQGGGRGFTRSVPCSAGRAVVMRGLPLHFGNHSPRKTRLIEDLPMRRSRIRRNSQASGSKRKLLGWLVLLSLLFGLVEFGQPFDLALRNLRDKARAQPTSGKVVVVGIDDKALAQVGPWQWNRRELASLTEGLFAAGADRVFFDLYFKPMERGGDRKFVEAVARHPGRVFVASGLDNYSRPGQSVPILPMPEIAGKAETVSVMRWIHYWNGATTVSYRRQFGSHDVRSMEAAIAGVDGNRGEEFPIDYSYRISSVPYISAADILSGKVQANALKGKAVIVGVNSALLEDIFVAPGQGRVAGVFVIAIGAETLLKQPPIGLGWIPPWLFAVGTTAWFVFGRRRRIATAIGAAGIAALLAFPLLLEHFSIFVDVAPALFLAIVTMIIVGWQRFGAAKQSQGAINPVSGLKTVNALLREGLSDPNILVAVRLRRFADIVSTLPPDGERDLLGQIVSRLAMGAGQAQLLHGDDGNFFWLMPEAELASVVDRFKALQLIFRNPIRVSEKSFDVEVFFGVDREIHMPLSHRLASALAAAHAASEEGGCWKIHDPSATGAREWALSLLGELDQAIDAGHIWVAYQPKMELATGAIVGAEALVRWTHATRGPIDPAEFVEMAERHGRIDRLTAFVLNDAARAAAAAVAYDPGFAISVNISPQLLATREVVDMVRRVLRKHRLPASALVLEITETAAMVEGQTALKLLEELRAMGVELSIDDYGTGMSTLAYLRRIPANELKVDKRFAASLLSSPEDQAVMRSTIELAHTLGMHVVAEGVETAETLQMLRAMGCEIGQGYHIGRPMEWLSFMDIFSPRPSRAADG</sequence>
<dbReference type="CDD" id="cd01948">
    <property type="entry name" value="EAL"/>
    <property type="match status" value="1"/>
</dbReference>
<accession>A0A418WPM3</accession>
<dbReference type="OrthoDB" id="7462471at2"/>
<reference evidence="3 4" key="1">
    <citation type="submission" date="2018-09" db="EMBL/GenBank/DDBJ databases">
        <authorList>
            <person name="Zhu H."/>
        </authorList>
    </citation>
    <scope>NUCLEOTIDE SEQUENCE [LARGE SCALE GENOMIC DNA]</scope>
    <source>
        <strain evidence="3 4">K2R01-6</strain>
    </source>
</reference>
<proteinExistence type="predicted"/>
<dbReference type="InterPro" id="IPR001633">
    <property type="entry name" value="EAL_dom"/>
</dbReference>